<dbReference type="InterPro" id="IPR013783">
    <property type="entry name" value="Ig-like_fold"/>
</dbReference>
<reference evidence="2 3" key="1">
    <citation type="submission" date="2019-06" db="EMBL/GenBank/DDBJ databases">
        <title>Analysis of the biodiversity of Brassica napus bacterial endophytes for the selection of potential efficient biofertilizers for rapeseed crops.</title>
        <authorList>
            <person name="Jimenez-Gomez A."/>
            <person name="Saati-Santamaria Z."/>
            <person name="Menendez E."/>
            <person name="Rivas R."/>
            <person name="Mateos P.F."/>
            <person name="Velazquez E."/>
            <person name="Garcia-Fraile P."/>
        </authorList>
    </citation>
    <scope>NUCLEOTIDE SEQUENCE [LARGE SCALE GENOMIC DNA]</scope>
    <source>
        <strain evidence="2 3">CDVBN10</strain>
    </source>
</reference>
<name>A0A7V8UDD9_9PSED</name>
<sequence>MANPRPAVELLRQVLGKDVPSEYTVFKTYLEQGGSIFPLVEMGARGLMKQYDLSADDAQRFLRRANSMAIYVRRQFIEQRLQHDKQTPKGAGSGLLSLVEGPSFEALFKPEFDGFCPPQALESLASPVAYLIELLRWIQDRIEPESSSEMGRLRLRDRRRDLMDLSVDYNAVHRSVSAVDIIVKVLETFIKGHESQRPATSSLEEAMFEARYPSGLPYFQDWTTLDEIARDNGLSVGSFVRAIDPAFPYFWQERRTPELGHALTHASRLGAHQRELLTEAPAEYGGTGGGKADELSHVQFYDRNFGTTGLEFKDLNQVPFFGQRTKLATPALESLLALRGFVPVRSANVVFPSGAPVAPESERSGAVYLNAGTAPAISIIPGDTSGTYKLTPDPDTAQGLERFDRINRKLRLDQWLDLPSEEVDALLVAAIKAEARGASAVTDWRITDATLRGLGLFQSLRERYGCTAPDFAVFIDELSVYGRGETPSQFDQIFNGQGDYGDPFILDGAPFSIVPEPGEVDLTVIQLCGALRIDLKTYQYLAEAIAKAHGLDKGKLSRSNDILSSFYRMVRLPRLLGMTPAEGVLMLTLLDGEDLLGGLAGVPKIDSSLSDVLSIIHSMDTCVQWCADRNFSVLWMLQQIAPLQASAVTDAERQLFDAVLNLLPGALLTHQVLLTAGVPAPTGGNWLELLTKLVDPEGLVIASTVTEAEYLATARQELDQAVMDGLGAAYESERPAIVERMIAVLLQARDGQASVLKECLAVYMGDNVGQALNVLAWAGATVYQLLGLVLERARADLDDASRGRGDEPGPLLTLLADIRRRGAVVSTLGLSVELLQDYLAYGHKAWLGENDPRAFTLRTLYYLTTLTHAFELGEQPASELLGYLREVNQLPDLPGKDARELAEQAATIRLAAFFGWSVQDVGECLSRIDPNLKVLKNLSQLDLLIRVRVLAMRTGMDALTIFLIGELAPSVTVPPAKAKYQEAAARALLSLSETRAPRGYVAEDPGRLFTLTYVADKEEVVANKTGESIIFTVTLKNREGDPLSGVQVRGTAVLGSIPPRDTDIHGVVSLVYTPGSVMGTDTPLFWVDLFEPVPGPTINIVADLSQLVFSPFLMSRVPLQGVPFGQEVELYATLKDRSGNLVKNHPVQWTFQEDVKELDQLVFRPAVTRTNQDGQTRVFVTSPTGGNFKISVESGVKANFEPINFLPQE</sequence>
<dbReference type="SUPFAM" id="SSF49373">
    <property type="entry name" value="Invasin/intimin cell-adhesion fragments"/>
    <property type="match status" value="1"/>
</dbReference>
<accession>A0A7V8UDD9</accession>
<dbReference type="Pfam" id="PF03538">
    <property type="entry name" value="VRP1"/>
    <property type="match status" value="1"/>
</dbReference>
<dbReference type="InterPro" id="IPR008964">
    <property type="entry name" value="Invasin/intimin_cell_adhesion"/>
</dbReference>
<keyword evidence="1" id="KW-0843">Virulence</keyword>
<dbReference type="InterPro" id="IPR018003">
    <property type="entry name" value="Insecticidal_toxin/plasmid_vir"/>
</dbReference>
<protein>
    <submittedName>
        <fullName evidence="2">Virulence plasmid 28 protein</fullName>
    </submittedName>
</protein>
<evidence type="ECO:0000256" key="1">
    <source>
        <dbReference type="ARBA" id="ARBA00023026"/>
    </source>
</evidence>
<dbReference type="Gene3D" id="2.60.40.10">
    <property type="entry name" value="Immunoglobulins"/>
    <property type="match status" value="2"/>
</dbReference>
<comment type="caution">
    <text evidence="2">The sequence shown here is derived from an EMBL/GenBank/DDBJ whole genome shotgun (WGS) entry which is preliminary data.</text>
</comment>
<dbReference type="EMBL" id="VDLV01000020">
    <property type="protein sequence ID" value="MBA1379163.1"/>
    <property type="molecule type" value="Genomic_DNA"/>
</dbReference>
<organism evidence="2 3">
    <name type="scientific">Pseudomonas brassicacearum subsp. neoaurantiaca</name>
    <dbReference type="NCBI Taxonomy" id="494916"/>
    <lineage>
        <taxon>Bacteria</taxon>
        <taxon>Pseudomonadati</taxon>
        <taxon>Pseudomonadota</taxon>
        <taxon>Gammaproteobacteria</taxon>
        <taxon>Pseudomonadales</taxon>
        <taxon>Pseudomonadaceae</taxon>
        <taxon>Pseudomonas</taxon>
    </lineage>
</organism>
<evidence type="ECO:0000313" key="2">
    <source>
        <dbReference type="EMBL" id="MBA1379163.1"/>
    </source>
</evidence>
<dbReference type="AlphaFoldDB" id="A0A7V8UDD9"/>
<gene>
    <name evidence="2" type="ORF">FHK92_15290</name>
</gene>
<dbReference type="RefSeq" id="WP_181288706.1">
    <property type="nucleotide sequence ID" value="NZ_VDLV01000020.1"/>
</dbReference>
<dbReference type="Proteomes" id="UP000572407">
    <property type="component" value="Unassembled WGS sequence"/>
</dbReference>
<evidence type="ECO:0000313" key="3">
    <source>
        <dbReference type="Proteomes" id="UP000572407"/>
    </source>
</evidence>
<proteinExistence type="predicted"/>